<dbReference type="InterPro" id="IPR038186">
    <property type="entry name" value="CHAD_dom_sf"/>
</dbReference>
<dbReference type="Gene3D" id="2.40.320.10">
    <property type="entry name" value="Hypothetical Protein Pfu-838710-001"/>
    <property type="match status" value="1"/>
</dbReference>
<feature type="compositionally biased region" description="Low complexity" evidence="1">
    <location>
        <begin position="377"/>
        <end position="397"/>
    </location>
</feature>
<dbReference type="InterPro" id="IPR033469">
    <property type="entry name" value="CYTH-like_dom_sf"/>
</dbReference>
<feature type="domain" description="CYTH" evidence="2">
    <location>
        <begin position="1"/>
        <end position="193"/>
    </location>
</feature>
<evidence type="ECO:0000256" key="1">
    <source>
        <dbReference type="SAM" id="MobiDB-lite"/>
    </source>
</evidence>
<dbReference type="SMART" id="SM00880">
    <property type="entry name" value="CHAD"/>
    <property type="match status" value="1"/>
</dbReference>
<dbReference type="GO" id="GO:0050355">
    <property type="term" value="F:inorganic triphosphate phosphatase activity"/>
    <property type="evidence" value="ECO:0007669"/>
    <property type="project" value="InterPro"/>
</dbReference>
<feature type="region of interest" description="Disordered" evidence="1">
    <location>
        <begin position="374"/>
        <end position="402"/>
    </location>
</feature>
<dbReference type="RefSeq" id="WP_094803988.1">
    <property type="nucleotide sequence ID" value="NZ_NEVP01000013.1"/>
</dbReference>
<evidence type="ECO:0000313" key="4">
    <source>
        <dbReference type="EMBL" id="OZI45099.1"/>
    </source>
</evidence>
<comment type="caution">
    <text evidence="4">The sequence shown here is derived from an EMBL/GenBank/DDBJ whole genome shotgun (WGS) entry which is preliminary data.</text>
</comment>
<dbReference type="Pfam" id="PF01928">
    <property type="entry name" value="CYTH"/>
    <property type="match status" value="1"/>
</dbReference>
<sequence>MSEQELKLHVPASATAAIRRELGQRQSSRIRLRALYFDTPERELVHARIALRLRQEGRQWVQTVKMPGANAITRIELNHPRPGPVLDLSLYAGTEVGDALARIQGELGVRYETDVSRQLCKLRSRYGTVEVALDTGLLRAGALELPISEIEFELVSGRPEAIFAVGRQWQKRHGLVLDVRSKSERGDALAEMAQTLANLPDGDEAEAARKEAVSRFWAPRGARSVKLRPEQDAVQALTTIAGECLEQIVRNAAALAEVDTAGVYAAGSPEHVHQLRVGMRRLRSAWKLFEGWVAPPAATLDAGIREYFGAFGASRDQDVLADTVVPLLERAGMPPIPAEPVARGADAHALAASPAFQAWLLELFEWSMNIAPPPPAAESEASQPAAADGAAPSASVPADDEHGASERIVPTIIRLNAGSTEAEAPAAPALSRLLAKRLRRWHKSVAKDGLRFSELDLESRHELRKRGKRLRYSLSFAESLLPATRLRTYRKQLAHVQELLGEINDLAVAAEHYRTQTDAHPQAWFALGWIAARLETLVAQAQPSFDALAHAKPFWK</sequence>
<dbReference type="Gene3D" id="1.40.20.10">
    <property type="entry name" value="CHAD domain"/>
    <property type="match status" value="1"/>
</dbReference>
<gene>
    <name evidence="4" type="ORF">CAL25_22225</name>
</gene>
<feature type="domain" description="CHAD" evidence="3">
    <location>
        <begin position="230"/>
        <end position="554"/>
    </location>
</feature>
<dbReference type="CDD" id="cd07756">
    <property type="entry name" value="CYTH-like_Pase_CHAD"/>
    <property type="match status" value="1"/>
</dbReference>
<dbReference type="AlphaFoldDB" id="A0A261T677"/>
<dbReference type="PANTHER" id="PTHR39569:SF1">
    <property type="entry name" value="INORGANIC TRIPHOSPHATASE"/>
    <property type="match status" value="1"/>
</dbReference>
<proteinExistence type="predicted"/>
<dbReference type="Pfam" id="PF05235">
    <property type="entry name" value="CHAD"/>
    <property type="match status" value="1"/>
</dbReference>
<keyword evidence="5" id="KW-1185">Reference proteome</keyword>
<dbReference type="InterPro" id="IPR023577">
    <property type="entry name" value="CYTH_domain"/>
</dbReference>
<dbReference type="SUPFAM" id="SSF55154">
    <property type="entry name" value="CYTH-like phosphatases"/>
    <property type="match status" value="1"/>
</dbReference>
<dbReference type="InterPro" id="IPR039013">
    <property type="entry name" value="YgiF"/>
</dbReference>
<name>A0A261T677_9BORD</name>
<accession>A0A261T677</accession>
<organism evidence="4 5">
    <name type="scientific">Bordetella genomosp. 5</name>
    <dbReference type="NCBI Taxonomy" id="1395608"/>
    <lineage>
        <taxon>Bacteria</taxon>
        <taxon>Pseudomonadati</taxon>
        <taxon>Pseudomonadota</taxon>
        <taxon>Betaproteobacteria</taxon>
        <taxon>Burkholderiales</taxon>
        <taxon>Alcaligenaceae</taxon>
        <taxon>Bordetella</taxon>
    </lineage>
</organism>
<dbReference type="GO" id="GO:0046872">
    <property type="term" value="F:metal ion binding"/>
    <property type="evidence" value="ECO:0007669"/>
    <property type="project" value="TreeGrafter"/>
</dbReference>
<dbReference type="SMART" id="SM01118">
    <property type="entry name" value="CYTH"/>
    <property type="match status" value="1"/>
</dbReference>
<evidence type="ECO:0000313" key="5">
    <source>
        <dbReference type="Proteomes" id="UP000216913"/>
    </source>
</evidence>
<protein>
    <submittedName>
        <fullName evidence="4">Inorganic triphosphatase</fullName>
    </submittedName>
</protein>
<dbReference type="PANTHER" id="PTHR39569">
    <property type="entry name" value="INORGANIC TRIPHOSPHATASE"/>
    <property type="match status" value="1"/>
</dbReference>
<dbReference type="InterPro" id="IPR007899">
    <property type="entry name" value="CHAD_dom"/>
</dbReference>
<dbReference type="PROSITE" id="PS51708">
    <property type="entry name" value="CHAD"/>
    <property type="match status" value="1"/>
</dbReference>
<dbReference type="EMBL" id="NEVP01000013">
    <property type="protein sequence ID" value="OZI45099.1"/>
    <property type="molecule type" value="Genomic_DNA"/>
</dbReference>
<evidence type="ECO:0000259" key="3">
    <source>
        <dbReference type="PROSITE" id="PS51708"/>
    </source>
</evidence>
<dbReference type="PROSITE" id="PS51707">
    <property type="entry name" value="CYTH"/>
    <property type="match status" value="1"/>
</dbReference>
<reference evidence="4 5" key="1">
    <citation type="submission" date="2017-05" db="EMBL/GenBank/DDBJ databases">
        <title>Complete and WGS of Bordetella genogroups.</title>
        <authorList>
            <person name="Spilker T."/>
            <person name="LiPuma J."/>
        </authorList>
    </citation>
    <scope>NUCLEOTIDE SEQUENCE [LARGE SCALE GENOMIC DNA]</scope>
    <source>
        <strain evidence="4 5">AU10456</strain>
    </source>
</reference>
<dbReference type="OrthoDB" id="3034217at2"/>
<evidence type="ECO:0000259" key="2">
    <source>
        <dbReference type="PROSITE" id="PS51707"/>
    </source>
</evidence>
<dbReference type="Proteomes" id="UP000216913">
    <property type="component" value="Unassembled WGS sequence"/>
</dbReference>